<evidence type="ECO:0000313" key="1">
    <source>
        <dbReference type="EMBL" id="NQV63818.1"/>
    </source>
</evidence>
<dbReference type="PANTHER" id="PTHR35175:SF2">
    <property type="entry name" value="DUF1289 DOMAIN-CONTAINING PROTEIN"/>
    <property type="match status" value="1"/>
</dbReference>
<reference evidence="1" key="1">
    <citation type="submission" date="2020-05" db="EMBL/GenBank/DDBJ databases">
        <title>Sulfur intermediates as new biogeochemical hubs in an aquatic model microbial ecosystem.</title>
        <authorList>
            <person name="Vigneron A."/>
        </authorList>
    </citation>
    <scope>NUCLEOTIDE SEQUENCE</scope>
    <source>
        <strain evidence="1">Bin.250</strain>
    </source>
</reference>
<name>A0A972VU53_9GAMM</name>
<gene>
    <name evidence="1" type="ORF">HQ497_00510</name>
</gene>
<protein>
    <submittedName>
        <fullName evidence="1">DUF1289 domain-containing protein</fullName>
    </submittedName>
</protein>
<dbReference type="Proteomes" id="UP000754644">
    <property type="component" value="Unassembled WGS sequence"/>
</dbReference>
<dbReference type="Pfam" id="PF06945">
    <property type="entry name" value="DUF1289"/>
    <property type="match status" value="1"/>
</dbReference>
<dbReference type="PANTHER" id="PTHR35175">
    <property type="entry name" value="DUF1289 DOMAIN-CONTAINING PROTEIN"/>
    <property type="match status" value="1"/>
</dbReference>
<proteinExistence type="predicted"/>
<sequence>MTDQPFPIESPCVSICMLDEQDICTGCLRSLAEIGRWASANDREKMRVMNNIEGRRRRALDN</sequence>
<dbReference type="EMBL" id="JABMOJ010000019">
    <property type="protein sequence ID" value="NQV63818.1"/>
    <property type="molecule type" value="Genomic_DNA"/>
</dbReference>
<dbReference type="AlphaFoldDB" id="A0A972VU53"/>
<comment type="caution">
    <text evidence="1">The sequence shown here is derived from an EMBL/GenBank/DDBJ whole genome shotgun (WGS) entry which is preliminary data.</text>
</comment>
<accession>A0A972VU53</accession>
<evidence type="ECO:0000313" key="2">
    <source>
        <dbReference type="Proteomes" id="UP000754644"/>
    </source>
</evidence>
<organism evidence="1 2">
    <name type="scientific">SAR86 cluster bacterium</name>
    <dbReference type="NCBI Taxonomy" id="2030880"/>
    <lineage>
        <taxon>Bacteria</taxon>
        <taxon>Pseudomonadati</taxon>
        <taxon>Pseudomonadota</taxon>
        <taxon>Gammaproteobacteria</taxon>
        <taxon>SAR86 cluster</taxon>
    </lineage>
</organism>
<dbReference type="InterPro" id="IPR010710">
    <property type="entry name" value="DUF1289"/>
</dbReference>